<dbReference type="InterPro" id="IPR052698">
    <property type="entry name" value="MoCofactor_Util/Proc"/>
</dbReference>
<organism evidence="3 4">
    <name type="scientific">Povalibacter uvarum</name>
    <dbReference type="NCBI Taxonomy" id="732238"/>
    <lineage>
        <taxon>Bacteria</taxon>
        <taxon>Pseudomonadati</taxon>
        <taxon>Pseudomonadota</taxon>
        <taxon>Gammaproteobacteria</taxon>
        <taxon>Steroidobacterales</taxon>
        <taxon>Steroidobacteraceae</taxon>
        <taxon>Povalibacter</taxon>
    </lineage>
</organism>
<dbReference type="PANTHER" id="PTHR30388">
    <property type="entry name" value="ALDEHYDE OXIDOREDUCTASE MOLYBDENUM COFACTOR ASSEMBLY PROTEIN"/>
    <property type="match status" value="1"/>
</dbReference>
<dbReference type="InterPro" id="IPR014308">
    <property type="entry name" value="Xanthine_DH_XdhC"/>
</dbReference>
<keyword evidence="4" id="KW-1185">Reference proteome</keyword>
<feature type="domain" description="XdhC- CoxI" evidence="1">
    <location>
        <begin position="38"/>
        <end position="97"/>
    </location>
</feature>
<reference evidence="3 4" key="1">
    <citation type="submission" date="2020-08" db="EMBL/GenBank/DDBJ databases">
        <title>Genomic Encyclopedia of Type Strains, Phase IV (KMG-IV): sequencing the most valuable type-strain genomes for metagenomic binning, comparative biology and taxonomic classification.</title>
        <authorList>
            <person name="Goeker M."/>
        </authorList>
    </citation>
    <scope>NUCLEOTIDE SEQUENCE [LARGE SCALE GENOMIC DNA]</scope>
    <source>
        <strain evidence="3 4">DSM 26723</strain>
    </source>
</reference>
<evidence type="ECO:0000259" key="2">
    <source>
        <dbReference type="Pfam" id="PF13478"/>
    </source>
</evidence>
<proteinExistence type="predicted"/>
<dbReference type="Pfam" id="PF02625">
    <property type="entry name" value="XdhC_CoxI"/>
    <property type="match status" value="1"/>
</dbReference>
<comment type="caution">
    <text evidence="3">The sequence shown here is derived from an EMBL/GenBank/DDBJ whole genome shotgun (WGS) entry which is preliminary data.</text>
</comment>
<dbReference type="PANTHER" id="PTHR30388:SF6">
    <property type="entry name" value="XANTHINE DEHYDROGENASE SUBUNIT A-RELATED"/>
    <property type="match status" value="1"/>
</dbReference>
<dbReference type="Pfam" id="PF13478">
    <property type="entry name" value="XdhC_C"/>
    <property type="match status" value="1"/>
</dbReference>
<dbReference type="AlphaFoldDB" id="A0A841HU72"/>
<sequence length="373" mass="39643">MSNAASVLGEPGFTGGDWLDPLHDWPTAALRSLQSAGVVARIVVASVRGSAPREAGTCMLVEPNRQFGTIGGGHLEWKAIEAARNLLQRNDPRAATVQRFVLATDLAQCCGGVVELWIEKYTRTDSPLLAETARASKSTTAALVSEIHDTGVSRRIVRPLKSSMETDPSMTAKTLLEHCADGTIRLSERLGQRLPHIWLFGAGHVGQALTRVFAELPVHLCWIDSRKSLLPLTSGDRLDVVCAEDPAATVASAPARTHFIVMTHSHSLDYDLCRAILDRGDAAWVGLIGSKSKAARFRSRLAGDGLTEASIATLTSPIGVDRIDSKIPGVIAVSVAAQLLQVFDRATEPATGVAVAATDHCDGDCNSCTGKVS</sequence>
<evidence type="ECO:0000313" key="4">
    <source>
        <dbReference type="Proteomes" id="UP000588068"/>
    </source>
</evidence>
<dbReference type="RefSeq" id="WP_184334889.1">
    <property type="nucleotide sequence ID" value="NZ_JACHHZ010000005.1"/>
</dbReference>
<dbReference type="Proteomes" id="UP000588068">
    <property type="component" value="Unassembled WGS sequence"/>
</dbReference>
<dbReference type="NCBIfam" id="TIGR02964">
    <property type="entry name" value="xanthine_xdhC"/>
    <property type="match status" value="1"/>
</dbReference>
<dbReference type="EMBL" id="JACHHZ010000005">
    <property type="protein sequence ID" value="MBB6095532.1"/>
    <property type="molecule type" value="Genomic_DNA"/>
</dbReference>
<feature type="domain" description="XdhC Rossmann" evidence="2">
    <location>
        <begin position="197"/>
        <end position="339"/>
    </location>
</feature>
<evidence type="ECO:0000313" key="3">
    <source>
        <dbReference type="EMBL" id="MBB6095532.1"/>
    </source>
</evidence>
<dbReference type="Gene3D" id="3.40.50.720">
    <property type="entry name" value="NAD(P)-binding Rossmann-like Domain"/>
    <property type="match status" value="1"/>
</dbReference>
<gene>
    <name evidence="3" type="ORF">HNQ60_004422</name>
</gene>
<accession>A0A841HU72</accession>
<dbReference type="InterPro" id="IPR027051">
    <property type="entry name" value="XdhC_Rossmann_dom"/>
</dbReference>
<dbReference type="InterPro" id="IPR003777">
    <property type="entry name" value="XdhC_CoxI"/>
</dbReference>
<evidence type="ECO:0000259" key="1">
    <source>
        <dbReference type="Pfam" id="PF02625"/>
    </source>
</evidence>
<protein>
    <submittedName>
        <fullName evidence="3">Xanthine dehydrogenase accessory factor</fullName>
    </submittedName>
</protein>
<name>A0A841HU72_9GAMM</name>